<keyword evidence="3 6" id="KW-0812">Transmembrane</keyword>
<dbReference type="InterPro" id="IPR024791">
    <property type="entry name" value="Cyt_c/ubiquinol_Oxase_su3"/>
</dbReference>
<dbReference type="Pfam" id="PF00510">
    <property type="entry name" value="COX3"/>
    <property type="match status" value="1"/>
</dbReference>
<keyword evidence="5 7" id="KW-0472">Membrane</keyword>
<dbReference type="AlphaFoldDB" id="A0A3P1SIW1"/>
<dbReference type="EMBL" id="RQXV01000015">
    <property type="protein sequence ID" value="RRC96964.1"/>
    <property type="molecule type" value="Genomic_DNA"/>
</dbReference>
<feature type="transmembrane region" description="Helical" evidence="7">
    <location>
        <begin position="20"/>
        <end position="40"/>
    </location>
</feature>
<dbReference type="GO" id="GO:0019646">
    <property type="term" value="P:aerobic electron transport chain"/>
    <property type="evidence" value="ECO:0007669"/>
    <property type="project" value="InterPro"/>
</dbReference>
<feature type="transmembrane region" description="Helical" evidence="7">
    <location>
        <begin position="92"/>
        <end position="109"/>
    </location>
</feature>
<evidence type="ECO:0000256" key="5">
    <source>
        <dbReference type="ARBA" id="ARBA00023136"/>
    </source>
</evidence>
<gene>
    <name evidence="9" type="ORF">EHS89_19700</name>
</gene>
<evidence type="ECO:0000256" key="7">
    <source>
        <dbReference type="SAM" id="Phobius"/>
    </source>
</evidence>
<keyword evidence="10" id="KW-1185">Reference proteome</keyword>
<dbReference type="PANTHER" id="PTHR11403">
    <property type="entry name" value="CYTOCHROME C OXIDASE SUBUNIT III"/>
    <property type="match status" value="1"/>
</dbReference>
<dbReference type="SUPFAM" id="SSF81452">
    <property type="entry name" value="Cytochrome c oxidase subunit III-like"/>
    <property type="match status" value="1"/>
</dbReference>
<evidence type="ECO:0000256" key="1">
    <source>
        <dbReference type="ARBA" id="ARBA00004141"/>
    </source>
</evidence>
<protein>
    <submittedName>
        <fullName evidence="9">Cytochrome c oxidase subunit 3 family protein</fullName>
    </submittedName>
</protein>
<sequence length="197" mass="21918">MTAAELPHSATGTKILPGDFAIWLFILAELSVFALLFLLFAITRARFPEMFANGQANASIGAGLINTVALLTSSYFVVAAQRALLNNLRIKTVINIVLALACACIYLVVKSYEYMHIGGMGFGLSTNDFYFFYFGLTGFHMLHVILGMLVLIFLSVKVYLGHYHSGRINEFESGACYWHMVDLLWLILFPLVYVLQG</sequence>
<feature type="domain" description="Heme-copper oxidase subunit III family profile" evidence="8">
    <location>
        <begin position="20"/>
        <end position="197"/>
    </location>
</feature>
<feature type="transmembrane region" description="Helical" evidence="7">
    <location>
        <begin position="129"/>
        <end position="154"/>
    </location>
</feature>
<evidence type="ECO:0000256" key="2">
    <source>
        <dbReference type="ARBA" id="ARBA00010581"/>
    </source>
</evidence>
<dbReference type="GO" id="GO:0004129">
    <property type="term" value="F:cytochrome-c oxidase activity"/>
    <property type="evidence" value="ECO:0007669"/>
    <property type="project" value="InterPro"/>
</dbReference>
<proteinExistence type="inferred from homology"/>
<reference evidence="9 10" key="1">
    <citation type="submission" date="2018-11" db="EMBL/GenBank/DDBJ databases">
        <title>The draft genome sequence of Amphritea balenae JAMM 1525T.</title>
        <authorList>
            <person name="Fang Z."/>
            <person name="Zhang Y."/>
            <person name="Han X."/>
        </authorList>
    </citation>
    <scope>NUCLEOTIDE SEQUENCE [LARGE SCALE GENOMIC DNA]</scope>
    <source>
        <strain evidence="9 10">JAMM 1525</strain>
    </source>
</reference>
<dbReference type="InterPro" id="IPR035973">
    <property type="entry name" value="Cyt_c_oxidase_su3-like_sf"/>
</dbReference>
<dbReference type="Gene3D" id="1.20.120.80">
    <property type="entry name" value="Cytochrome c oxidase, subunit III, four-helix bundle"/>
    <property type="match status" value="1"/>
</dbReference>
<name>A0A3P1SIW1_9GAMM</name>
<dbReference type="PANTHER" id="PTHR11403:SF6">
    <property type="entry name" value="NITRIC OXIDE REDUCTASE SUBUNIT E"/>
    <property type="match status" value="1"/>
</dbReference>
<dbReference type="Proteomes" id="UP000267535">
    <property type="component" value="Unassembled WGS sequence"/>
</dbReference>
<dbReference type="GO" id="GO:0005886">
    <property type="term" value="C:plasma membrane"/>
    <property type="evidence" value="ECO:0007669"/>
    <property type="project" value="UniProtKB-SubCell"/>
</dbReference>
<dbReference type="InterPro" id="IPR013833">
    <property type="entry name" value="Cyt_c_oxidase_su3_a-hlx"/>
</dbReference>
<dbReference type="InterPro" id="IPR000298">
    <property type="entry name" value="Cyt_c_oxidase-like_su3"/>
</dbReference>
<evidence type="ECO:0000313" key="10">
    <source>
        <dbReference type="Proteomes" id="UP000267535"/>
    </source>
</evidence>
<comment type="caution">
    <text evidence="9">The sequence shown here is derived from an EMBL/GenBank/DDBJ whole genome shotgun (WGS) entry which is preliminary data.</text>
</comment>
<comment type="similarity">
    <text evidence="2 6">Belongs to the cytochrome c oxidase subunit 3 family.</text>
</comment>
<evidence type="ECO:0000313" key="9">
    <source>
        <dbReference type="EMBL" id="RRC96964.1"/>
    </source>
</evidence>
<dbReference type="PROSITE" id="PS50253">
    <property type="entry name" value="COX3"/>
    <property type="match status" value="1"/>
</dbReference>
<organism evidence="9 10">
    <name type="scientific">Amphritea balenae</name>
    <dbReference type="NCBI Taxonomy" id="452629"/>
    <lineage>
        <taxon>Bacteria</taxon>
        <taxon>Pseudomonadati</taxon>
        <taxon>Pseudomonadota</taxon>
        <taxon>Gammaproteobacteria</taxon>
        <taxon>Oceanospirillales</taxon>
        <taxon>Oceanospirillaceae</taxon>
        <taxon>Amphritea</taxon>
    </lineage>
</organism>
<evidence type="ECO:0000256" key="6">
    <source>
        <dbReference type="RuleBase" id="RU003376"/>
    </source>
</evidence>
<dbReference type="OrthoDB" id="9810850at2"/>
<evidence type="ECO:0000256" key="4">
    <source>
        <dbReference type="ARBA" id="ARBA00022989"/>
    </source>
</evidence>
<accession>A0A3P1SIW1</accession>
<feature type="transmembrane region" description="Helical" evidence="7">
    <location>
        <begin position="175"/>
        <end position="195"/>
    </location>
</feature>
<evidence type="ECO:0000256" key="3">
    <source>
        <dbReference type="ARBA" id="ARBA00022692"/>
    </source>
</evidence>
<evidence type="ECO:0000259" key="8">
    <source>
        <dbReference type="PROSITE" id="PS50253"/>
    </source>
</evidence>
<feature type="transmembrane region" description="Helical" evidence="7">
    <location>
        <begin position="60"/>
        <end position="80"/>
    </location>
</feature>
<keyword evidence="4 7" id="KW-1133">Transmembrane helix</keyword>
<comment type="subcellular location">
    <subcellularLocation>
        <location evidence="6">Cell membrane</location>
        <topology evidence="6">Multi-pass membrane protein</topology>
    </subcellularLocation>
    <subcellularLocation>
        <location evidence="1">Membrane</location>
        <topology evidence="1">Multi-pass membrane protein</topology>
    </subcellularLocation>
</comment>